<name>W1NU61_AMBTC</name>
<proteinExistence type="predicted"/>
<dbReference type="EMBL" id="KI395256">
    <property type="protein sequence ID" value="ERM98795.1"/>
    <property type="molecule type" value="Genomic_DNA"/>
</dbReference>
<protein>
    <submittedName>
        <fullName evidence="1">Uncharacterized protein</fullName>
    </submittedName>
</protein>
<dbReference type="Gramene" id="ERM98795">
    <property type="protein sequence ID" value="ERM98795"/>
    <property type="gene ID" value="AMTR_s00093p00075800"/>
</dbReference>
<gene>
    <name evidence="1" type="ORF">AMTR_s00093p00075800</name>
</gene>
<evidence type="ECO:0000313" key="1">
    <source>
        <dbReference type="EMBL" id="ERM98795.1"/>
    </source>
</evidence>
<dbReference type="AlphaFoldDB" id="W1NU61"/>
<dbReference type="Proteomes" id="UP000017836">
    <property type="component" value="Unassembled WGS sequence"/>
</dbReference>
<sequence>MAEVEAAGVATTTPRTSSSVLTSIGIDTLGGRVETSQASNFTHLAKGAVNSPRPRTHRGPLATLGPSVQALDRSSFAARARISLGTPRNEAEVIKK</sequence>
<dbReference type="HOGENOM" id="CLU_2362548_0_0_1"/>
<reference evidence="2" key="1">
    <citation type="journal article" date="2013" name="Science">
        <title>The Amborella genome and the evolution of flowering plants.</title>
        <authorList>
            <consortium name="Amborella Genome Project"/>
        </authorList>
    </citation>
    <scope>NUCLEOTIDE SEQUENCE [LARGE SCALE GENOMIC DNA]</scope>
</reference>
<keyword evidence="2" id="KW-1185">Reference proteome</keyword>
<organism evidence="1 2">
    <name type="scientific">Amborella trichopoda</name>
    <dbReference type="NCBI Taxonomy" id="13333"/>
    <lineage>
        <taxon>Eukaryota</taxon>
        <taxon>Viridiplantae</taxon>
        <taxon>Streptophyta</taxon>
        <taxon>Embryophyta</taxon>
        <taxon>Tracheophyta</taxon>
        <taxon>Spermatophyta</taxon>
        <taxon>Magnoliopsida</taxon>
        <taxon>Amborellales</taxon>
        <taxon>Amborellaceae</taxon>
        <taxon>Amborella</taxon>
    </lineage>
</organism>
<accession>W1NU61</accession>
<evidence type="ECO:0000313" key="2">
    <source>
        <dbReference type="Proteomes" id="UP000017836"/>
    </source>
</evidence>